<comment type="caution">
    <text evidence="3">The sequence shown here is derived from an EMBL/GenBank/DDBJ whole genome shotgun (WGS) entry which is preliminary data.</text>
</comment>
<accession>A0AAV8FZL0</accession>
<dbReference type="InterPro" id="IPR057209">
    <property type="entry name" value="DUF7887"/>
</dbReference>
<keyword evidence="1" id="KW-1133">Transmembrane helix</keyword>
<gene>
    <name evidence="3" type="ORF">LUZ62_047607</name>
</gene>
<evidence type="ECO:0000259" key="2">
    <source>
        <dbReference type="Pfam" id="PF25397"/>
    </source>
</evidence>
<organism evidence="3 4">
    <name type="scientific">Rhynchospora pubera</name>
    <dbReference type="NCBI Taxonomy" id="906938"/>
    <lineage>
        <taxon>Eukaryota</taxon>
        <taxon>Viridiplantae</taxon>
        <taxon>Streptophyta</taxon>
        <taxon>Embryophyta</taxon>
        <taxon>Tracheophyta</taxon>
        <taxon>Spermatophyta</taxon>
        <taxon>Magnoliopsida</taxon>
        <taxon>Liliopsida</taxon>
        <taxon>Poales</taxon>
        <taxon>Cyperaceae</taxon>
        <taxon>Cyperoideae</taxon>
        <taxon>Rhynchosporeae</taxon>
        <taxon>Rhynchospora</taxon>
    </lineage>
</organism>
<protein>
    <submittedName>
        <fullName evidence="3">DNA-directed RNA polymerase subunit beta</fullName>
    </submittedName>
</protein>
<keyword evidence="3" id="KW-0804">Transcription</keyword>
<keyword evidence="4" id="KW-1185">Reference proteome</keyword>
<keyword evidence="3" id="KW-0240">DNA-directed RNA polymerase</keyword>
<feature type="transmembrane region" description="Helical" evidence="1">
    <location>
        <begin position="99"/>
        <end position="116"/>
    </location>
</feature>
<keyword evidence="1" id="KW-0812">Transmembrane</keyword>
<reference evidence="3" key="1">
    <citation type="submission" date="2022-08" db="EMBL/GenBank/DDBJ databases">
        <authorList>
            <person name="Marques A."/>
        </authorList>
    </citation>
    <scope>NUCLEOTIDE SEQUENCE</scope>
    <source>
        <strain evidence="3">RhyPub2mFocal</strain>
        <tissue evidence="3">Leaves</tissue>
    </source>
</reference>
<dbReference type="AlphaFoldDB" id="A0AAV8FZL0"/>
<keyword evidence="1" id="KW-0472">Membrane</keyword>
<dbReference type="EMBL" id="JAMFTS010000002">
    <property type="protein sequence ID" value="KAJ4796361.1"/>
    <property type="molecule type" value="Genomic_DNA"/>
</dbReference>
<evidence type="ECO:0000256" key="1">
    <source>
        <dbReference type="SAM" id="Phobius"/>
    </source>
</evidence>
<dbReference type="PANTHER" id="PTHR38389:SF1">
    <property type="entry name" value="DNA-DIRECTED RNA POLYMERASE SUBUNIT BETA"/>
    <property type="match status" value="1"/>
</dbReference>
<dbReference type="Pfam" id="PF25397">
    <property type="entry name" value="DUF7887"/>
    <property type="match status" value="1"/>
</dbReference>
<dbReference type="GO" id="GO:0000428">
    <property type="term" value="C:DNA-directed RNA polymerase complex"/>
    <property type="evidence" value="ECO:0007669"/>
    <property type="project" value="UniProtKB-KW"/>
</dbReference>
<dbReference type="Proteomes" id="UP001140206">
    <property type="component" value="Chromosome 2"/>
</dbReference>
<dbReference type="PANTHER" id="PTHR38389">
    <property type="entry name" value="DNA-DIRECTED RNA POLYMERASE SUBUNIT BETA"/>
    <property type="match status" value="1"/>
</dbReference>
<name>A0AAV8FZL0_9POAL</name>
<feature type="domain" description="DUF7887" evidence="2">
    <location>
        <begin position="58"/>
        <end position="118"/>
    </location>
</feature>
<sequence>MLSLSLKSSVFSSELSHVQFGRKEARRCQVVAMKAKKPSFGESAKQANSDSISSFKLSKSLIARAGVVLFALGFIDAGYSGDWSRVGVITRESEELLKFAAFFVIPLCILVTISIPKDDRFS</sequence>
<evidence type="ECO:0000313" key="3">
    <source>
        <dbReference type="EMBL" id="KAJ4796361.1"/>
    </source>
</evidence>
<feature type="transmembrane region" description="Helical" evidence="1">
    <location>
        <begin position="61"/>
        <end position="79"/>
    </location>
</feature>
<proteinExistence type="predicted"/>
<evidence type="ECO:0000313" key="4">
    <source>
        <dbReference type="Proteomes" id="UP001140206"/>
    </source>
</evidence>